<organism evidence="3 4">
    <name type="scientific">Candidatus Scalindua brodae</name>
    <dbReference type="NCBI Taxonomy" id="237368"/>
    <lineage>
        <taxon>Bacteria</taxon>
        <taxon>Pseudomonadati</taxon>
        <taxon>Planctomycetota</taxon>
        <taxon>Candidatus Brocadiia</taxon>
        <taxon>Candidatus Brocadiales</taxon>
        <taxon>Candidatus Scalinduaceae</taxon>
        <taxon>Candidatus Scalindua</taxon>
    </lineage>
</organism>
<dbReference type="PIRSF" id="PIRSF005522">
    <property type="entry name" value="UCP005522"/>
    <property type="match status" value="1"/>
</dbReference>
<feature type="domain" description="Circularly permuted ATP-grasp type 2" evidence="2">
    <location>
        <begin position="78"/>
        <end position="451"/>
    </location>
</feature>
<evidence type="ECO:0000256" key="1">
    <source>
        <dbReference type="SAM" id="MobiDB-lite"/>
    </source>
</evidence>
<sequence>MILKDYSLENYYDEMIDNQGNVRPWYQLFADNLNSLDSQEIVRRQFAAERAFMYMGVTFNVYQEGIGIEKIFPFDIIPRIINYDEWDLIEKGLKQRIYALNLFINDVYNDQKIIKDKIIPREIIESSPGFLKECIGINPPCNIWSHITGTDLIKHSDGQYYVLEDNLRVPSGVSYVLGNREIMKRTFPEVFEILGVRPIFNYLIHLLEMLQYLMKKENPVVAVLTPGIYNSAYFEHSFIAQQMGVQLVEGKDLVVKKGYVYMRTTKGFVKVDVIYRRIDDAFIDPRKFKKDSVLGIPGIFEVWKKRRVAFANALGTGVADDKAIYSYVPEIIKYYLKEDAIIQNVPTYLCWDEKQRKHVCENIATMVVKAANQSGGYGMLIGPASGKTEQEEFKRLIEANPREYIAQPTMALSRVPTIVGDRLEGRHVDLRPYILYGEQIKVMPGGLTRVALKKGSLVVNSSQGGGSKDTWVLRDPDLSHEEEDEE</sequence>
<protein>
    <recommendedName>
        <fullName evidence="2">Circularly permuted ATP-grasp type 2 domain-containing protein</fullName>
    </recommendedName>
</protein>
<dbReference type="InterPro" id="IPR016450">
    <property type="entry name" value="UCP005522"/>
</dbReference>
<dbReference type="SUPFAM" id="SSF56059">
    <property type="entry name" value="Glutathione synthetase ATP-binding domain-like"/>
    <property type="match status" value="1"/>
</dbReference>
<evidence type="ECO:0000259" key="2">
    <source>
        <dbReference type="Pfam" id="PF14403"/>
    </source>
</evidence>
<proteinExistence type="predicted"/>
<dbReference type="PATRIC" id="fig|237368.3.peg.2155"/>
<evidence type="ECO:0000313" key="3">
    <source>
        <dbReference type="EMBL" id="KHE92233.1"/>
    </source>
</evidence>
<dbReference type="PANTHER" id="PTHR34595">
    <property type="entry name" value="BLR5612 PROTEIN"/>
    <property type="match status" value="1"/>
</dbReference>
<reference evidence="3 4" key="1">
    <citation type="submission" date="2014-10" db="EMBL/GenBank/DDBJ databases">
        <title>Draft genome of anammox bacterium scalindua brodae, obtained using differential coverage binning of sequence data from two enrichment reactors.</title>
        <authorList>
            <person name="Speth D.R."/>
            <person name="Russ L."/>
            <person name="Kartal B."/>
            <person name="Op den Camp H.J."/>
            <person name="Dutilh B.E."/>
            <person name="Jetten M.S."/>
        </authorList>
    </citation>
    <scope>NUCLEOTIDE SEQUENCE [LARGE SCALE GENOMIC DNA]</scope>
    <source>
        <strain evidence="3">RU1</strain>
    </source>
</reference>
<dbReference type="Pfam" id="PF14403">
    <property type="entry name" value="CP_ATPgrasp_2"/>
    <property type="match status" value="1"/>
</dbReference>
<accession>A0A0B0EM81</accession>
<evidence type="ECO:0000313" key="4">
    <source>
        <dbReference type="Proteomes" id="UP000030652"/>
    </source>
</evidence>
<dbReference type="InterPro" id="IPR025841">
    <property type="entry name" value="CP_ATPgrasp_2"/>
</dbReference>
<name>A0A0B0EM81_9BACT</name>
<feature type="region of interest" description="Disordered" evidence="1">
    <location>
        <begin position="459"/>
        <end position="486"/>
    </location>
</feature>
<dbReference type="AlphaFoldDB" id="A0A0B0EM81"/>
<dbReference type="PANTHER" id="PTHR34595:SF7">
    <property type="entry name" value="SLL1039 PROTEIN"/>
    <property type="match status" value="1"/>
</dbReference>
<comment type="caution">
    <text evidence="3">The sequence shown here is derived from an EMBL/GenBank/DDBJ whole genome shotgun (WGS) entry which is preliminary data.</text>
</comment>
<dbReference type="EMBL" id="JRYO01000143">
    <property type="protein sequence ID" value="KHE92233.1"/>
    <property type="molecule type" value="Genomic_DNA"/>
</dbReference>
<dbReference type="eggNOG" id="COG2308">
    <property type="taxonomic scope" value="Bacteria"/>
</dbReference>
<dbReference type="Proteomes" id="UP000030652">
    <property type="component" value="Unassembled WGS sequence"/>
</dbReference>
<dbReference type="Gene3D" id="3.30.1490.270">
    <property type="match status" value="1"/>
</dbReference>
<gene>
    <name evidence="3" type="ORF">SCABRO_01996</name>
</gene>
<dbReference type="InterPro" id="IPR051680">
    <property type="entry name" value="ATP-dep_Glu-Cys_Ligase-2"/>
</dbReference>
<dbReference type="Gene3D" id="3.40.50.11290">
    <property type="match status" value="1"/>
</dbReference>